<evidence type="ECO:0000313" key="2">
    <source>
        <dbReference type="EMBL" id="CAA9474211.1"/>
    </source>
</evidence>
<sequence>MTAGRLRTPGFARAGLYILLGFAFSVALVAAARAAYGLDPVLSGEAITIVSLLAVPLFFLVGIGVFDEWFYWAAGRPTRPDDHSSHGAHSWRDY</sequence>
<feature type="transmembrane region" description="Helical" evidence="1">
    <location>
        <begin position="14"/>
        <end position="34"/>
    </location>
</feature>
<name>A0A6J4RRB9_9ACTN</name>
<keyword evidence="1" id="KW-0812">Transmembrane</keyword>
<feature type="non-terminal residue" evidence="2">
    <location>
        <position position="94"/>
    </location>
</feature>
<gene>
    <name evidence="2" type="ORF">AVDCRST_MAG67-253</name>
</gene>
<keyword evidence="1" id="KW-1133">Transmembrane helix</keyword>
<dbReference type="AlphaFoldDB" id="A0A6J4RRB9"/>
<keyword evidence="1" id="KW-0472">Membrane</keyword>
<proteinExistence type="predicted"/>
<reference evidence="2" key="1">
    <citation type="submission" date="2020-02" db="EMBL/GenBank/DDBJ databases">
        <authorList>
            <person name="Meier V. D."/>
        </authorList>
    </citation>
    <scope>NUCLEOTIDE SEQUENCE</scope>
    <source>
        <strain evidence="2">AVDCRST_MAG67</strain>
    </source>
</reference>
<feature type="transmembrane region" description="Helical" evidence="1">
    <location>
        <begin position="46"/>
        <end position="66"/>
    </location>
</feature>
<dbReference type="EMBL" id="CADCVQ010000015">
    <property type="protein sequence ID" value="CAA9474211.1"/>
    <property type="molecule type" value="Genomic_DNA"/>
</dbReference>
<protein>
    <submittedName>
        <fullName evidence="2">Uncharacterized protein</fullName>
    </submittedName>
</protein>
<evidence type="ECO:0000256" key="1">
    <source>
        <dbReference type="SAM" id="Phobius"/>
    </source>
</evidence>
<accession>A0A6J4RRB9</accession>
<organism evidence="2">
    <name type="scientific">uncultured Solirubrobacteraceae bacterium</name>
    <dbReference type="NCBI Taxonomy" id="1162706"/>
    <lineage>
        <taxon>Bacteria</taxon>
        <taxon>Bacillati</taxon>
        <taxon>Actinomycetota</taxon>
        <taxon>Thermoleophilia</taxon>
        <taxon>Solirubrobacterales</taxon>
        <taxon>Solirubrobacteraceae</taxon>
        <taxon>environmental samples</taxon>
    </lineage>
</organism>